<evidence type="ECO:0000256" key="6">
    <source>
        <dbReference type="SAM" id="SignalP"/>
    </source>
</evidence>
<comment type="catalytic activity">
    <reaction evidence="1">
        <text>Exolytic cleavage of the (1-&gt;4)-beta-glycosidic linkage between N-acetylmuramic acid (MurNAc) and N-acetylglucosamine (GlcNAc) residues in peptidoglycan, from either the reducing or the non-reducing ends of the peptidoglycan chains, with concomitant formation of a 1,6-anhydrobond in the MurNAc residue.</text>
        <dbReference type="EC" id="4.2.2.n1"/>
    </reaction>
</comment>
<dbReference type="AlphaFoldDB" id="A0A1N6IK42"/>
<dbReference type="PANTHER" id="PTHR30124:SF0">
    <property type="entry name" value="MEMBRANE-BOUND LYTIC MUREIN TRANSGLYCOSYLASE A"/>
    <property type="match status" value="1"/>
</dbReference>
<dbReference type="Gene3D" id="2.40.40.10">
    <property type="entry name" value="RlpA-like domain"/>
    <property type="match status" value="1"/>
</dbReference>
<dbReference type="GO" id="GO:0009254">
    <property type="term" value="P:peptidoglycan turnover"/>
    <property type="evidence" value="ECO:0007669"/>
    <property type="project" value="InterPro"/>
</dbReference>
<dbReference type="Proteomes" id="UP000184694">
    <property type="component" value="Unassembled WGS sequence"/>
</dbReference>
<dbReference type="OrthoDB" id="9783686at2"/>
<organism evidence="8 9">
    <name type="scientific">Halodesulfovibrio marinisediminis DSM 17456</name>
    <dbReference type="NCBI Taxonomy" id="1121457"/>
    <lineage>
        <taxon>Bacteria</taxon>
        <taxon>Pseudomonadati</taxon>
        <taxon>Thermodesulfobacteriota</taxon>
        <taxon>Desulfovibrionia</taxon>
        <taxon>Desulfovibrionales</taxon>
        <taxon>Desulfovibrionaceae</taxon>
        <taxon>Halodesulfovibrio</taxon>
    </lineage>
</organism>
<dbReference type="CDD" id="cd14668">
    <property type="entry name" value="mlta_B"/>
    <property type="match status" value="1"/>
</dbReference>
<proteinExistence type="predicted"/>
<reference evidence="9" key="1">
    <citation type="submission" date="2016-11" db="EMBL/GenBank/DDBJ databases">
        <authorList>
            <person name="Varghese N."/>
            <person name="Submissions S."/>
        </authorList>
    </citation>
    <scope>NUCLEOTIDE SEQUENCE [LARGE SCALE GENOMIC DNA]</scope>
    <source>
        <strain evidence="9">DSM 17456</strain>
    </source>
</reference>
<dbReference type="InterPro" id="IPR026044">
    <property type="entry name" value="MltA"/>
</dbReference>
<dbReference type="Pfam" id="PF03562">
    <property type="entry name" value="MltA"/>
    <property type="match status" value="1"/>
</dbReference>
<evidence type="ECO:0000256" key="5">
    <source>
        <dbReference type="ARBA" id="ARBA00030918"/>
    </source>
</evidence>
<dbReference type="SUPFAM" id="SSF50685">
    <property type="entry name" value="Barwin-like endoglucanases"/>
    <property type="match status" value="1"/>
</dbReference>
<dbReference type="GO" id="GO:0004553">
    <property type="term" value="F:hydrolase activity, hydrolyzing O-glycosyl compounds"/>
    <property type="evidence" value="ECO:0007669"/>
    <property type="project" value="InterPro"/>
</dbReference>
<evidence type="ECO:0000256" key="2">
    <source>
        <dbReference type="ARBA" id="ARBA00012587"/>
    </source>
</evidence>
<feature type="chain" id="PRO_5012139165" description="peptidoglycan lytic exotransglycosylase" evidence="6">
    <location>
        <begin position="23"/>
        <end position="409"/>
    </location>
</feature>
<evidence type="ECO:0000259" key="7">
    <source>
        <dbReference type="SMART" id="SM00925"/>
    </source>
</evidence>
<dbReference type="InterPro" id="IPR005300">
    <property type="entry name" value="MltA_B"/>
</dbReference>
<dbReference type="PROSITE" id="PS51257">
    <property type="entry name" value="PROKAR_LIPOPROTEIN"/>
    <property type="match status" value="1"/>
</dbReference>
<feature type="signal peptide" evidence="6">
    <location>
        <begin position="1"/>
        <end position="22"/>
    </location>
</feature>
<evidence type="ECO:0000256" key="3">
    <source>
        <dbReference type="ARBA" id="ARBA00023239"/>
    </source>
</evidence>
<dbReference type="RefSeq" id="WP_084539502.1">
    <property type="nucleotide sequence ID" value="NZ_FSRG01000006.1"/>
</dbReference>
<evidence type="ECO:0000313" key="9">
    <source>
        <dbReference type="Proteomes" id="UP000184694"/>
    </source>
</evidence>
<accession>A0A1N6IK42</accession>
<feature type="domain" description="Lytic transglycosylase MltA" evidence="7">
    <location>
        <begin position="150"/>
        <end position="308"/>
    </location>
</feature>
<keyword evidence="9" id="KW-1185">Reference proteome</keyword>
<dbReference type="Pfam" id="PF06725">
    <property type="entry name" value="3D"/>
    <property type="match status" value="1"/>
</dbReference>
<dbReference type="SMART" id="SM00925">
    <property type="entry name" value="MltA"/>
    <property type="match status" value="1"/>
</dbReference>
<name>A0A1N6IK42_9BACT</name>
<keyword evidence="3" id="KW-0456">Lyase</keyword>
<dbReference type="PANTHER" id="PTHR30124">
    <property type="entry name" value="MEMBRANE-BOUND LYTIC MUREIN TRANSGLYCOSYLASE A"/>
    <property type="match status" value="1"/>
</dbReference>
<dbReference type="GO" id="GO:0009253">
    <property type="term" value="P:peptidoglycan catabolic process"/>
    <property type="evidence" value="ECO:0007669"/>
    <property type="project" value="TreeGrafter"/>
</dbReference>
<dbReference type="GO" id="GO:0071555">
    <property type="term" value="P:cell wall organization"/>
    <property type="evidence" value="ECO:0007669"/>
    <property type="project" value="UniProtKB-KW"/>
</dbReference>
<gene>
    <name evidence="8" type="ORF">SAMN02745161_2826</name>
</gene>
<evidence type="ECO:0000313" key="8">
    <source>
        <dbReference type="EMBL" id="SIO32404.1"/>
    </source>
</evidence>
<keyword evidence="4" id="KW-0961">Cell wall biogenesis/degradation</keyword>
<dbReference type="Gene3D" id="2.40.240.50">
    <property type="entry name" value="Barwin-like endoglucanases"/>
    <property type="match status" value="1"/>
</dbReference>
<dbReference type="STRING" id="1121457.SAMN02745161_2826"/>
<protein>
    <recommendedName>
        <fullName evidence="2">peptidoglycan lytic exotransglycosylase</fullName>
        <ecNumber evidence="2">4.2.2.n1</ecNumber>
    </recommendedName>
    <alternativeName>
        <fullName evidence="5">Murein hydrolase A</fullName>
    </alternativeName>
</protein>
<dbReference type="PIRSF" id="PIRSF019422">
    <property type="entry name" value="MltA"/>
    <property type="match status" value="1"/>
</dbReference>
<sequence length="409" mass="45801">MTVRNITQILSALLIITTLFFAGCSQSPPPPEPSDPVKEQPEGARFIQLSDTEACSVSQTLTIGKQGMHSWMDFAPALERSAKYVSRKPQSKLALNKYGLKVTWKTLATSIERLQLLLPKLDSNPELLAQHFIFYRIDADPLFTGYYEPALQASLVKKPGYAYPLYSKPADLMTLNLADFHPRWKSQRAYYRIESGKAVPYYDRKSIDMKGALEERNLEIAWAKDPLDIFFLQIQGSGRLILEDGSTKHILYAGKNGHKYVSLGRVMRDKGLLPKDGISMQAIRKYFDENPEETYKLLATNPSYVFFRLADNGPYGSMGQPLTPRVSLATDPSFIPLGSMFLFDVPLPEKDEKGAFQYGDSLKGLGLAQDTGGAIKKHHLDFFSGYGEDATWIAGHMNTKGAVWLLLPK</sequence>
<dbReference type="InterPro" id="IPR010611">
    <property type="entry name" value="3D_dom"/>
</dbReference>
<dbReference type="GO" id="GO:0008933">
    <property type="term" value="F:peptidoglycan lytic transglycosylase activity"/>
    <property type="evidence" value="ECO:0007669"/>
    <property type="project" value="TreeGrafter"/>
</dbReference>
<keyword evidence="6" id="KW-0732">Signal</keyword>
<dbReference type="InterPro" id="IPR036908">
    <property type="entry name" value="RlpA-like_sf"/>
</dbReference>
<evidence type="ECO:0000256" key="4">
    <source>
        <dbReference type="ARBA" id="ARBA00023316"/>
    </source>
</evidence>
<evidence type="ECO:0000256" key="1">
    <source>
        <dbReference type="ARBA" id="ARBA00001420"/>
    </source>
</evidence>
<dbReference type="EMBL" id="FSRG01000006">
    <property type="protein sequence ID" value="SIO32404.1"/>
    <property type="molecule type" value="Genomic_DNA"/>
</dbReference>
<dbReference type="EC" id="4.2.2.n1" evidence="2"/>
<dbReference type="GO" id="GO:0019867">
    <property type="term" value="C:outer membrane"/>
    <property type="evidence" value="ECO:0007669"/>
    <property type="project" value="InterPro"/>
</dbReference>
<dbReference type="CDD" id="cd14485">
    <property type="entry name" value="mltA_like_LT_A"/>
    <property type="match status" value="1"/>
</dbReference>